<evidence type="ECO:0000313" key="1">
    <source>
        <dbReference type="EMBL" id="MBW70925.1"/>
    </source>
</evidence>
<accession>A0A2M4D073</accession>
<name>A0A2M4D073_ANODA</name>
<organism evidence="1">
    <name type="scientific">Anopheles darlingi</name>
    <name type="common">Mosquito</name>
    <dbReference type="NCBI Taxonomy" id="43151"/>
    <lineage>
        <taxon>Eukaryota</taxon>
        <taxon>Metazoa</taxon>
        <taxon>Ecdysozoa</taxon>
        <taxon>Arthropoda</taxon>
        <taxon>Hexapoda</taxon>
        <taxon>Insecta</taxon>
        <taxon>Pterygota</taxon>
        <taxon>Neoptera</taxon>
        <taxon>Endopterygota</taxon>
        <taxon>Diptera</taxon>
        <taxon>Nematocera</taxon>
        <taxon>Culicoidea</taxon>
        <taxon>Culicidae</taxon>
        <taxon>Anophelinae</taxon>
        <taxon>Anopheles</taxon>
    </lineage>
</organism>
<dbReference type="EMBL" id="GGFL01006747">
    <property type="protein sequence ID" value="MBW70925.1"/>
    <property type="molecule type" value="Transcribed_RNA"/>
</dbReference>
<dbReference type="AlphaFoldDB" id="A0A2M4D073"/>
<protein>
    <submittedName>
        <fullName evidence="1">Putative secreted protein</fullName>
    </submittedName>
</protein>
<sequence>MLLQTHHAANAARGCFLLIFAVTWRAITGRVIESNFPGRSKIRLNGWKQKTLKTRTRTRFPFGGKSWEKWRGWVW</sequence>
<proteinExistence type="predicted"/>
<reference evidence="1" key="1">
    <citation type="submission" date="2018-01" db="EMBL/GenBank/DDBJ databases">
        <title>An insight into the sialome of Amazonian anophelines.</title>
        <authorList>
            <person name="Ribeiro J.M."/>
            <person name="Scarpassa V."/>
            <person name="Calvo E."/>
        </authorList>
    </citation>
    <scope>NUCLEOTIDE SEQUENCE</scope>
</reference>